<dbReference type="PANTHER" id="PTHR38644:SF1">
    <property type="entry name" value="EXPRESSED PROTEIN"/>
    <property type="match status" value="1"/>
</dbReference>
<dbReference type="AlphaFoldDB" id="G8ZQ79"/>
<evidence type="ECO:0000313" key="2">
    <source>
        <dbReference type="EMBL" id="CCE90773.1"/>
    </source>
</evidence>
<dbReference type="HOGENOM" id="CLU_586688_0_0_1"/>
<sequence>MWNILRRVSFRRSASKWAQLSQCYDEIPPKVQLMMRESGRQSVIRCGVLKRANGHQSLPTFLGALLADVYASDQTWLAVLLNRQVTRASSLLLIKFGEQFDTQQDGNYTRFAVPSPFLKDCNVEFLEITFPDSKQGEDECHFYIDLSDGSTKRLYRWPTVTVNDTTSSDPLPLSNQVNSSMAAEGILKFIRDKSSVSSYLQAMDRSNMSSFADRLKHKIHDRKKIFSDLGMATLKNLMDSDESLIENHISESQKQEMIRQVEGWRRQAHEELQSEVLPLLQKFLKSHLSIWRIYSYSEDKFNLRLKELVDKPLRDLKMVNLLYSLRGKLQLEGSVNSPLHNAHLFEKEVTLAHRDLNKVIYQNFFKLQLPLIVCSTMGYVSEQFSLYSMGALASLGIVLGLQRVISSWELASKKIVDNIYDAIRTYIEYESNFMIQQCNEKFAEDETKHKHKQEILNSLLQDLRK</sequence>
<dbReference type="Proteomes" id="UP000005627">
    <property type="component" value="Chromosome 2"/>
</dbReference>
<evidence type="ECO:0000259" key="1">
    <source>
        <dbReference type="Pfam" id="PF23868"/>
    </source>
</evidence>
<feature type="domain" description="Mmc1 C-terminal" evidence="1">
    <location>
        <begin position="259"/>
        <end position="424"/>
    </location>
</feature>
<dbReference type="GeneID" id="11505089"/>
<dbReference type="OrthoDB" id="5319015at2759"/>
<dbReference type="eggNOG" id="ENOG502RY8K">
    <property type="taxonomic scope" value="Eukaryota"/>
</dbReference>
<gene>
    <name evidence="2" type="primary">TDEL0B06440</name>
    <name evidence="2" type="ORF">TDEL_0B06440</name>
</gene>
<proteinExistence type="predicted"/>
<evidence type="ECO:0000313" key="3">
    <source>
        <dbReference type="Proteomes" id="UP000005627"/>
    </source>
</evidence>
<keyword evidence="3" id="KW-1185">Reference proteome</keyword>
<name>G8ZQ79_TORDE</name>
<dbReference type="KEGG" id="tdl:TDEL_0B06440"/>
<accession>G8ZQ79</accession>
<dbReference type="Pfam" id="PF23868">
    <property type="entry name" value="Mmc1_C"/>
    <property type="match status" value="1"/>
</dbReference>
<reference evidence="2 3" key="1">
    <citation type="journal article" date="2011" name="Proc. Natl. Acad. Sci. U.S.A.">
        <title>Evolutionary erosion of yeast sex chromosomes by mating-type switching accidents.</title>
        <authorList>
            <person name="Gordon J.L."/>
            <person name="Armisen D."/>
            <person name="Proux-Wera E."/>
            <person name="Oheigeartaigh S.S."/>
            <person name="Byrne K.P."/>
            <person name="Wolfe K.H."/>
        </authorList>
    </citation>
    <scope>NUCLEOTIDE SEQUENCE [LARGE SCALE GENOMIC DNA]</scope>
    <source>
        <strain evidence="3">ATCC 10662 / CBS 1146 / NBRC 0425 / NCYC 2629 / NRRL Y-866</strain>
    </source>
</reference>
<organism evidence="2 3">
    <name type="scientific">Torulaspora delbrueckii</name>
    <name type="common">Yeast</name>
    <name type="synonym">Candida colliculosa</name>
    <dbReference type="NCBI Taxonomy" id="4950"/>
    <lineage>
        <taxon>Eukaryota</taxon>
        <taxon>Fungi</taxon>
        <taxon>Dikarya</taxon>
        <taxon>Ascomycota</taxon>
        <taxon>Saccharomycotina</taxon>
        <taxon>Saccharomycetes</taxon>
        <taxon>Saccharomycetales</taxon>
        <taxon>Saccharomycetaceae</taxon>
        <taxon>Torulaspora</taxon>
    </lineage>
</organism>
<dbReference type="InParanoid" id="G8ZQ79"/>
<dbReference type="RefSeq" id="XP_003679984.1">
    <property type="nucleotide sequence ID" value="XM_003679936.1"/>
</dbReference>
<dbReference type="InterPro" id="IPR056196">
    <property type="entry name" value="Mmc1_C"/>
</dbReference>
<dbReference type="Pfam" id="PF23867">
    <property type="entry name" value="Mmc1_N"/>
    <property type="match status" value="1"/>
</dbReference>
<dbReference type="PANTHER" id="PTHR38644">
    <property type="entry name" value="EXPRESSED PROTEIN"/>
    <property type="match status" value="1"/>
</dbReference>
<dbReference type="EMBL" id="HE616743">
    <property type="protein sequence ID" value="CCE90773.1"/>
    <property type="molecule type" value="Genomic_DNA"/>
</dbReference>
<protein>
    <recommendedName>
        <fullName evidence="1">Mmc1 C-terminal domain-containing protein</fullName>
    </recommendedName>
</protein>